<proteinExistence type="predicted"/>
<organism evidence="1 2">
    <name type="scientific">Streptosporangium lutulentum</name>
    <dbReference type="NCBI Taxonomy" id="1461250"/>
    <lineage>
        <taxon>Bacteria</taxon>
        <taxon>Bacillati</taxon>
        <taxon>Actinomycetota</taxon>
        <taxon>Actinomycetes</taxon>
        <taxon>Streptosporangiales</taxon>
        <taxon>Streptosporangiaceae</taxon>
        <taxon>Streptosporangium</taxon>
    </lineage>
</organism>
<dbReference type="InterPro" id="IPR029058">
    <property type="entry name" value="AB_hydrolase_fold"/>
</dbReference>
<evidence type="ECO:0000313" key="2">
    <source>
        <dbReference type="Proteomes" id="UP001225356"/>
    </source>
</evidence>
<name>A0ABT9Q541_9ACTN</name>
<comment type="caution">
    <text evidence="1">The sequence shown here is derived from an EMBL/GenBank/DDBJ whole genome shotgun (WGS) entry which is preliminary data.</text>
</comment>
<evidence type="ECO:0000313" key="1">
    <source>
        <dbReference type="EMBL" id="MDP9841846.1"/>
    </source>
</evidence>
<dbReference type="Gene3D" id="3.40.50.1820">
    <property type="entry name" value="alpha/beta hydrolase"/>
    <property type="match status" value="1"/>
</dbReference>
<evidence type="ECO:0008006" key="3">
    <source>
        <dbReference type="Google" id="ProtNLM"/>
    </source>
</evidence>
<reference evidence="1 2" key="1">
    <citation type="submission" date="2023-07" db="EMBL/GenBank/DDBJ databases">
        <title>Sequencing the genomes of 1000 actinobacteria strains.</title>
        <authorList>
            <person name="Klenk H.-P."/>
        </authorList>
    </citation>
    <scope>NUCLEOTIDE SEQUENCE [LARGE SCALE GENOMIC DNA]</scope>
    <source>
        <strain evidence="1 2">DSM 46740</strain>
    </source>
</reference>
<accession>A0ABT9Q541</accession>
<gene>
    <name evidence="1" type="ORF">J2853_001057</name>
</gene>
<protein>
    <recommendedName>
        <fullName evidence="3">Serine peptidase</fullName>
    </recommendedName>
</protein>
<keyword evidence="2" id="KW-1185">Reference proteome</keyword>
<dbReference type="RefSeq" id="WP_307555499.1">
    <property type="nucleotide sequence ID" value="NZ_JAUSQU010000001.1"/>
</dbReference>
<dbReference type="Proteomes" id="UP001225356">
    <property type="component" value="Unassembled WGS sequence"/>
</dbReference>
<sequence>MDKIVGVHGIGKYHYYRDAGNSVTGAATTMRDKWDRYLHKGLTGGEPHAKERYVTEIAYYAHLLGENKDDSPRAVQAMDVGAQEVFVAWARQLDSVGEGLTGALHRMTGWLLDRLQVNAADFAKLFCPEVAAYMAAGGEVRAKSREAVAEVIRRNRPKVVIAHSLGSVVAYETLWANPDLEVDLLITLGSPLGMRNVIFEHLMPAPVNGWGERPRQVRRWVNIADKDDIVAIPPGLRACFTGVDQEALVNLDWLDFHTVEKYLGCGALNSHLKPYL</sequence>
<dbReference type="EMBL" id="JAUSQU010000001">
    <property type="protein sequence ID" value="MDP9841846.1"/>
    <property type="molecule type" value="Genomic_DNA"/>
</dbReference>
<dbReference type="SUPFAM" id="SSF53474">
    <property type="entry name" value="alpha/beta-Hydrolases"/>
    <property type="match status" value="1"/>
</dbReference>